<evidence type="ECO:0000313" key="2">
    <source>
        <dbReference type="EMBL" id="SVD72224.1"/>
    </source>
</evidence>
<dbReference type="Gene3D" id="3.90.550.10">
    <property type="entry name" value="Spore Coat Polysaccharide Biosynthesis Protein SpsA, Chain A"/>
    <property type="match status" value="1"/>
</dbReference>
<accession>A0A382XMY8</accession>
<feature type="domain" description="Glycosyltransferase 2-like" evidence="1">
    <location>
        <begin position="6"/>
        <end position="153"/>
    </location>
</feature>
<organism evidence="2">
    <name type="scientific">marine metagenome</name>
    <dbReference type="NCBI Taxonomy" id="408172"/>
    <lineage>
        <taxon>unclassified sequences</taxon>
        <taxon>metagenomes</taxon>
        <taxon>ecological metagenomes</taxon>
    </lineage>
</organism>
<name>A0A382XMY8_9ZZZZ</name>
<dbReference type="Pfam" id="PF00535">
    <property type="entry name" value="Glycos_transf_2"/>
    <property type="match status" value="1"/>
</dbReference>
<dbReference type="CDD" id="cd04179">
    <property type="entry name" value="DPM_DPG-synthase_like"/>
    <property type="match status" value="1"/>
</dbReference>
<sequence length="171" mass="19555">MEHLTLVIPAKNEKESLPSVLSELKKYNLKIIVVLEKEDLDTINSIKEYDCKILHQVNKGYGDALTQGLRNVKTNFFCFFNADGSFNPNELKNMYDLAIKRNADFIFGSRYMSGALSQDDTIITFLGNKIFTFIGNFFFSLQISDILYTFVLGDTQKANNLQLKEKSFSFC</sequence>
<dbReference type="InterPro" id="IPR050256">
    <property type="entry name" value="Glycosyltransferase_2"/>
</dbReference>
<protein>
    <recommendedName>
        <fullName evidence="1">Glycosyltransferase 2-like domain-containing protein</fullName>
    </recommendedName>
</protein>
<feature type="non-terminal residue" evidence="2">
    <location>
        <position position="171"/>
    </location>
</feature>
<evidence type="ECO:0000259" key="1">
    <source>
        <dbReference type="Pfam" id="PF00535"/>
    </source>
</evidence>
<dbReference type="InterPro" id="IPR029044">
    <property type="entry name" value="Nucleotide-diphossugar_trans"/>
</dbReference>
<dbReference type="AlphaFoldDB" id="A0A382XMY8"/>
<reference evidence="2" key="1">
    <citation type="submission" date="2018-05" db="EMBL/GenBank/DDBJ databases">
        <authorList>
            <person name="Lanie J.A."/>
            <person name="Ng W.-L."/>
            <person name="Kazmierczak K.M."/>
            <person name="Andrzejewski T.M."/>
            <person name="Davidsen T.M."/>
            <person name="Wayne K.J."/>
            <person name="Tettelin H."/>
            <person name="Glass J.I."/>
            <person name="Rusch D."/>
            <person name="Podicherti R."/>
            <person name="Tsui H.-C.T."/>
            <person name="Winkler M.E."/>
        </authorList>
    </citation>
    <scope>NUCLEOTIDE SEQUENCE</scope>
</reference>
<dbReference type="InterPro" id="IPR001173">
    <property type="entry name" value="Glyco_trans_2-like"/>
</dbReference>
<dbReference type="PANTHER" id="PTHR48090:SF7">
    <property type="entry name" value="RFBJ PROTEIN"/>
    <property type="match status" value="1"/>
</dbReference>
<dbReference type="EMBL" id="UINC01168932">
    <property type="protein sequence ID" value="SVD72224.1"/>
    <property type="molecule type" value="Genomic_DNA"/>
</dbReference>
<gene>
    <name evidence="2" type="ORF">METZ01_LOCUS425078</name>
</gene>
<dbReference type="SUPFAM" id="SSF53448">
    <property type="entry name" value="Nucleotide-diphospho-sugar transferases"/>
    <property type="match status" value="1"/>
</dbReference>
<proteinExistence type="predicted"/>
<dbReference type="PANTHER" id="PTHR48090">
    <property type="entry name" value="UNDECAPRENYL-PHOSPHATE 4-DEOXY-4-FORMAMIDO-L-ARABINOSE TRANSFERASE-RELATED"/>
    <property type="match status" value="1"/>
</dbReference>